<dbReference type="GO" id="GO:0016757">
    <property type="term" value="F:glycosyltransferase activity"/>
    <property type="evidence" value="ECO:0007669"/>
    <property type="project" value="InterPro"/>
</dbReference>
<dbReference type="Proteomes" id="UP000223913">
    <property type="component" value="Unassembled WGS sequence"/>
</dbReference>
<dbReference type="Pfam" id="PF00534">
    <property type="entry name" value="Glycos_transf_1"/>
    <property type="match status" value="1"/>
</dbReference>
<dbReference type="InterPro" id="IPR008928">
    <property type="entry name" value="6-hairpin_glycosidase_sf"/>
</dbReference>
<evidence type="ECO:0000259" key="2">
    <source>
        <dbReference type="Pfam" id="PF13439"/>
    </source>
</evidence>
<gene>
    <name evidence="3" type="ORF">CRP01_16140</name>
</gene>
<accession>A0A2D0NAI1</accession>
<dbReference type="Gene3D" id="3.40.50.2000">
    <property type="entry name" value="Glycogen Phosphorylase B"/>
    <property type="match status" value="2"/>
</dbReference>
<dbReference type="InterPro" id="IPR028098">
    <property type="entry name" value="Glyco_trans_4-like_N"/>
</dbReference>
<organism evidence="3 4">
    <name type="scientific">Flavilitoribacter nigricans (strain ATCC 23147 / DSM 23189 / NBRC 102662 / NCIMB 1420 / SS-2)</name>
    <name type="common">Lewinella nigricans</name>
    <dbReference type="NCBI Taxonomy" id="1122177"/>
    <lineage>
        <taxon>Bacteria</taxon>
        <taxon>Pseudomonadati</taxon>
        <taxon>Bacteroidota</taxon>
        <taxon>Saprospiria</taxon>
        <taxon>Saprospirales</taxon>
        <taxon>Lewinellaceae</taxon>
        <taxon>Flavilitoribacter</taxon>
    </lineage>
</organism>
<dbReference type="AlphaFoldDB" id="A0A2D0NAI1"/>
<feature type="domain" description="Glycosyltransferase subfamily 4-like N-terminal" evidence="2">
    <location>
        <begin position="21"/>
        <end position="175"/>
    </location>
</feature>
<sequence>MKKRNNIKVVYIGNYPPRQCGIGTFTENLVRSITQAAHQSDCVLNTEVIAMNNGVAHTYPDIVSRTIQEDTLPHYLQAADYINREADACIIQHEYGIFGGDHGRHILRLVDRLEVPLLVTLHTVLKQPSVTQRQIVRLLGEKAHQLVVMSQTAKQFLVDSYGVSAGKVAIIEHGVPNFPLGPKETLRRELGFTDQKILLTFGLLGPGKGIETMIRALPAVVEKHPDVAYWVLGKTHPNIVKAEGERYRESLIAMAEELGVGDHLVMKNEFVDEETLFNYLRATDIYVTPYPNEAQITSGTLSYAVGAGTPVVSTPYWHAQELLADGRGRYFDFRNADQLAETLIDLFNQKSELTKISTLAASYGNTLKWFRKGQEYLDIIQDALDHTPQLSIRPGPNREGVELPPLNFEHLINMTDSTGVIQHAKYAIPNFREGYCLDDNARALLLGAMAYRQGNRQLESVIRSSLSYLYYVQREDGQFRNFVSYDRRFLDETGSEDAFGRAIWALGYALANPPGEEHEPLIRELYYRAFDQMENLGSLRAMAYSLLGICSYLERYPEDERNLSQLRRLQQRMVREYQSSATDTWPWYETVLAYGNGLLPLALIRTLDYSDDPEVREVAFRSINFLTEITLQEGYLRPVGCNPFYRRGEELCYYDQQPIDAMAMVLLYDRAYRQTLQTAFFDRAWVCFEWFTGKNDLGLPLYNANNGGCYDGLMADGINLNQGAESTIAYLIARLTMEELQRQRKVEIKEVLQRSGHKHLENKDAALVRIYRRKRVSYMKD</sequence>
<keyword evidence="4" id="KW-1185">Reference proteome</keyword>
<dbReference type="CDD" id="cd03822">
    <property type="entry name" value="GT4_mannosyltransferase-like"/>
    <property type="match status" value="1"/>
</dbReference>
<dbReference type="Pfam" id="PF13439">
    <property type="entry name" value="Glyco_transf_4"/>
    <property type="match status" value="1"/>
</dbReference>
<name>A0A2D0NAI1_FLAN2</name>
<dbReference type="PANTHER" id="PTHR12526">
    <property type="entry name" value="GLYCOSYLTRANSFERASE"/>
    <property type="match status" value="1"/>
</dbReference>
<reference evidence="3 4" key="1">
    <citation type="submission" date="2017-10" db="EMBL/GenBank/DDBJ databases">
        <title>The draft genome sequence of Lewinella nigricans NBRC 102662.</title>
        <authorList>
            <person name="Wang K."/>
        </authorList>
    </citation>
    <scope>NUCLEOTIDE SEQUENCE [LARGE SCALE GENOMIC DNA]</scope>
    <source>
        <strain evidence="3 4">NBRC 102662</strain>
    </source>
</reference>
<protein>
    <submittedName>
        <fullName evidence="3">Glycosyl transferase</fullName>
    </submittedName>
</protein>
<dbReference type="PANTHER" id="PTHR12526:SF572">
    <property type="entry name" value="BLL5144 PROTEIN"/>
    <property type="match status" value="1"/>
</dbReference>
<dbReference type="SUPFAM" id="SSF53756">
    <property type="entry name" value="UDP-Glycosyltransferase/glycogen phosphorylase"/>
    <property type="match status" value="1"/>
</dbReference>
<dbReference type="SUPFAM" id="SSF48208">
    <property type="entry name" value="Six-hairpin glycosidases"/>
    <property type="match status" value="1"/>
</dbReference>
<dbReference type="EMBL" id="PDUD01000021">
    <property type="protein sequence ID" value="PHN05522.1"/>
    <property type="molecule type" value="Genomic_DNA"/>
</dbReference>
<keyword evidence="3" id="KW-0808">Transferase</keyword>
<feature type="domain" description="Glycosyl transferase family 1" evidence="1">
    <location>
        <begin position="183"/>
        <end position="356"/>
    </location>
</feature>
<comment type="caution">
    <text evidence="3">The sequence shown here is derived from an EMBL/GenBank/DDBJ whole genome shotgun (WGS) entry which is preliminary data.</text>
</comment>
<dbReference type="GO" id="GO:0005975">
    <property type="term" value="P:carbohydrate metabolic process"/>
    <property type="evidence" value="ECO:0007669"/>
    <property type="project" value="InterPro"/>
</dbReference>
<proteinExistence type="predicted"/>
<dbReference type="OrthoDB" id="9765330at2"/>
<evidence type="ECO:0000313" key="4">
    <source>
        <dbReference type="Proteomes" id="UP000223913"/>
    </source>
</evidence>
<evidence type="ECO:0000259" key="1">
    <source>
        <dbReference type="Pfam" id="PF00534"/>
    </source>
</evidence>
<evidence type="ECO:0000313" key="3">
    <source>
        <dbReference type="EMBL" id="PHN05522.1"/>
    </source>
</evidence>
<dbReference type="InterPro" id="IPR001296">
    <property type="entry name" value="Glyco_trans_1"/>
</dbReference>
<dbReference type="RefSeq" id="WP_099151098.1">
    <property type="nucleotide sequence ID" value="NZ_PDUD01000021.1"/>
</dbReference>